<dbReference type="InterPro" id="IPR037062">
    <property type="entry name" value="Malic_N_dom_sf"/>
</dbReference>
<keyword evidence="3" id="KW-1185">Reference proteome</keyword>
<dbReference type="SUPFAM" id="SSF53223">
    <property type="entry name" value="Aminoacid dehydrogenase-like, N-terminal domain"/>
    <property type="match status" value="1"/>
</dbReference>
<proteinExistence type="predicted"/>
<reference evidence="3" key="1">
    <citation type="journal article" date="2019" name="Int. J. Syst. Evol. Microbiol.">
        <title>The Global Catalogue of Microorganisms (GCM) 10K type strain sequencing project: providing services to taxonomists for standard genome sequencing and annotation.</title>
        <authorList>
            <consortium name="The Broad Institute Genomics Platform"/>
            <consortium name="The Broad Institute Genome Sequencing Center for Infectious Disease"/>
            <person name="Wu L."/>
            <person name="Ma J."/>
        </authorList>
    </citation>
    <scope>NUCLEOTIDE SEQUENCE [LARGE SCALE GENOMIC DNA]</scope>
    <source>
        <strain evidence="3">CCUG 54522</strain>
    </source>
</reference>
<dbReference type="EMBL" id="JBHSRJ010000001">
    <property type="protein sequence ID" value="MFC6041673.1"/>
    <property type="molecule type" value="Genomic_DNA"/>
</dbReference>
<dbReference type="Gene3D" id="3.40.50.10380">
    <property type="entry name" value="Malic enzyme, N-terminal domain"/>
    <property type="match status" value="1"/>
</dbReference>
<protein>
    <submittedName>
        <fullName evidence="2">Uncharacterized protein</fullName>
    </submittedName>
</protein>
<sequence length="65" mass="7623">MRTLRRPGRARRRRSAFDDFTLLRSSAAEVAINLEDTAAPRCFEIEPRLRESLDIPVFHDDQHGW</sequence>
<organism evidence="2 3">
    <name type="scientific">Nocardioides hankookensis</name>
    <dbReference type="NCBI Taxonomy" id="443157"/>
    <lineage>
        <taxon>Bacteria</taxon>
        <taxon>Bacillati</taxon>
        <taxon>Actinomycetota</taxon>
        <taxon>Actinomycetes</taxon>
        <taxon>Propionibacteriales</taxon>
        <taxon>Nocardioidaceae</taxon>
        <taxon>Nocardioides</taxon>
    </lineage>
</organism>
<dbReference type="Proteomes" id="UP001596135">
    <property type="component" value="Unassembled WGS sequence"/>
</dbReference>
<comment type="caution">
    <text evidence="2">The sequence shown here is derived from an EMBL/GenBank/DDBJ whole genome shotgun (WGS) entry which is preliminary data.</text>
</comment>
<evidence type="ECO:0000313" key="3">
    <source>
        <dbReference type="Proteomes" id="UP001596135"/>
    </source>
</evidence>
<dbReference type="PANTHER" id="PTHR43237">
    <property type="entry name" value="NADP-DEPENDENT MALIC ENZYME"/>
    <property type="match status" value="1"/>
</dbReference>
<dbReference type="InterPro" id="IPR051674">
    <property type="entry name" value="Malate_Decarboxylase"/>
</dbReference>
<evidence type="ECO:0000313" key="2">
    <source>
        <dbReference type="EMBL" id="MFC6041673.1"/>
    </source>
</evidence>
<accession>A0ABW1LEV7</accession>
<name>A0ABW1LEV7_9ACTN</name>
<evidence type="ECO:0000256" key="1">
    <source>
        <dbReference type="ARBA" id="ARBA00023002"/>
    </source>
</evidence>
<dbReference type="RefSeq" id="WP_379150162.1">
    <property type="nucleotide sequence ID" value="NZ_JBHSRJ010000001.1"/>
</dbReference>
<gene>
    <name evidence="2" type="ORF">ACFPYL_01220</name>
</gene>
<keyword evidence="1" id="KW-0560">Oxidoreductase</keyword>
<dbReference type="PANTHER" id="PTHR43237:SF4">
    <property type="entry name" value="NADP-DEPENDENT MALIC ENZYME"/>
    <property type="match status" value="1"/>
</dbReference>
<dbReference type="InterPro" id="IPR046346">
    <property type="entry name" value="Aminoacid_DH-like_N_sf"/>
</dbReference>